<dbReference type="Pfam" id="PF17189">
    <property type="entry name" value="Glyco_hydro_30C"/>
    <property type="match status" value="1"/>
</dbReference>
<protein>
    <submittedName>
        <fullName evidence="9">Glycoside hydrolase family 30 beta sandwich domain-containing protein</fullName>
    </submittedName>
</protein>
<dbReference type="EMBL" id="CP129682">
    <property type="protein sequence ID" value="XDS49202.1"/>
    <property type="molecule type" value="Genomic_DNA"/>
</dbReference>
<organism evidence="9">
    <name type="scientific">Bifidobacterium fermentum</name>
    <dbReference type="NCBI Taxonomy" id="3059035"/>
    <lineage>
        <taxon>Bacteria</taxon>
        <taxon>Bacillati</taxon>
        <taxon>Actinomycetota</taxon>
        <taxon>Actinomycetes</taxon>
        <taxon>Bifidobacteriales</taxon>
        <taxon>Bifidobacteriaceae</taxon>
        <taxon>Bifidobacterium</taxon>
    </lineage>
</organism>
<reference evidence="9" key="1">
    <citation type="submission" date="2023-07" db="EMBL/GenBank/DDBJ databases">
        <title>Bifidobacterium aquikefiriaerophilum sp. nov. and Bifidobacterium eccum sp. nov., isolated from water kefir.</title>
        <authorList>
            <person name="Breselge S."/>
            <person name="Bellassi P."/>
            <person name="Barcenilla C."/>
            <person name="Alvarez-Ordonez A."/>
            <person name="Morelli L."/>
            <person name="Cotter P.D."/>
        </authorList>
    </citation>
    <scope>NUCLEOTIDE SEQUENCE</scope>
    <source>
        <strain evidence="9">WK012_4_13</strain>
        <strain evidence="8">WK013_4_14</strain>
        <strain evidence="7">WK048_4_13</strain>
    </source>
</reference>
<evidence type="ECO:0000313" key="9">
    <source>
        <dbReference type="EMBL" id="XDS50426.1"/>
    </source>
</evidence>
<dbReference type="InterPro" id="IPR033453">
    <property type="entry name" value="Glyco_hydro_30_TIM-barrel"/>
</dbReference>
<dbReference type="InterPro" id="IPR017853">
    <property type="entry name" value="GH"/>
</dbReference>
<dbReference type="EMBL" id="CP129683">
    <property type="protein sequence ID" value="XDS50426.1"/>
    <property type="molecule type" value="Genomic_DNA"/>
</dbReference>
<keyword evidence="4" id="KW-0326">Glycosidase</keyword>
<dbReference type="PRINTS" id="PR00843">
    <property type="entry name" value="GLHYDRLASE30"/>
</dbReference>
<dbReference type="Pfam" id="PF02055">
    <property type="entry name" value="Glyco_hydro_30"/>
    <property type="match status" value="1"/>
</dbReference>
<dbReference type="InterPro" id="IPR033452">
    <property type="entry name" value="GH30_C"/>
</dbReference>
<dbReference type="RefSeq" id="WP_369341390.1">
    <property type="nucleotide sequence ID" value="NZ_CP129675.1"/>
</dbReference>
<dbReference type="AlphaFoldDB" id="A0AB39UNH8"/>
<evidence type="ECO:0000256" key="4">
    <source>
        <dbReference type="RuleBase" id="RU361188"/>
    </source>
</evidence>
<evidence type="ECO:0000259" key="5">
    <source>
        <dbReference type="Pfam" id="PF02055"/>
    </source>
</evidence>
<sequence length="463" mass="51881">MAESLGAKGPSAQVSVVTLGKGGIDMAFTIMQSTDAHHLWQPVEEDPVSSDVTLAIDHGERHQSIDGFGASFTDSSAYLMSRLPEEQREQAMRRLFSPKDGIGLSMLRNPMGACDYSREFYTYDDMPQGRTDVSLRHFSIAHDEEAVIPLTALAMRLNPELKLMASPWSAPAWMKSSRRLATGRLLPRFYESYAQYFVRFIEAYRGNGIPVFAVTPQNEPLFEPRHYPSMRFSARSEARFVQRHLRPAFDDAGLRTRILGYDHNWDRPSYPLRLLKKADEAFDGIAWHWYGGEPQSQTVLAKRYPDKAVYFTEGSGGSWIPEFHPAFSNLMRRGIEILKNDSRCFILWNIALDEHNGPVVPGFGESTCRGLLRIGDGTSRVEYTLDYYGLAHFSAFIRPGAIRIGGKTDVPLCQLVCENPDGSTVVVMFNDSATPHHVSIVDEDRHGTVSCPAHSAVTVVLNK</sequence>
<dbReference type="GO" id="GO:0006680">
    <property type="term" value="P:glucosylceramide catabolic process"/>
    <property type="evidence" value="ECO:0007669"/>
    <property type="project" value="TreeGrafter"/>
</dbReference>
<dbReference type="PANTHER" id="PTHR11069:SF23">
    <property type="entry name" value="LYSOSOMAL ACID GLUCOSYLCERAMIDASE"/>
    <property type="match status" value="1"/>
</dbReference>
<dbReference type="Gene3D" id="3.20.20.80">
    <property type="entry name" value="Glycosidases"/>
    <property type="match status" value="1"/>
</dbReference>
<evidence type="ECO:0000256" key="1">
    <source>
        <dbReference type="ARBA" id="ARBA00005382"/>
    </source>
</evidence>
<keyword evidence="2" id="KW-0732">Signal</keyword>
<dbReference type="KEGG" id="bfk:QN062_08570"/>
<name>A0AB39UNH8_9BIFI</name>
<comment type="similarity">
    <text evidence="1 4">Belongs to the glycosyl hydrolase 30 family.</text>
</comment>
<proteinExistence type="inferred from homology"/>
<dbReference type="SUPFAM" id="SSF51445">
    <property type="entry name" value="(Trans)glycosidases"/>
    <property type="match status" value="1"/>
</dbReference>
<dbReference type="GO" id="GO:0004348">
    <property type="term" value="F:glucosylceramidase activity"/>
    <property type="evidence" value="ECO:0007669"/>
    <property type="project" value="InterPro"/>
</dbReference>
<accession>A0AB39UNH8</accession>
<dbReference type="PANTHER" id="PTHR11069">
    <property type="entry name" value="GLUCOSYLCERAMIDASE"/>
    <property type="match status" value="1"/>
</dbReference>
<dbReference type="EMBL" id="CP129675">
    <property type="protein sequence ID" value="XDS46016.1"/>
    <property type="molecule type" value="Genomic_DNA"/>
</dbReference>
<gene>
    <name evidence="9" type="ORF">QN062_08570</name>
    <name evidence="8" type="ORF">QN216_02760</name>
    <name evidence="7" type="ORF">QN217_07685</name>
</gene>
<evidence type="ECO:0000259" key="6">
    <source>
        <dbReference type="Pfam" id="PF17189"/>
    </source>
</evidence>
<evidence type="ECO:0000313" key="7">
    <source>
        <dbReference type="EMBL" id="XDS46016.1"/>
    </source>
</evidence>
<keyword evidence="3 4" id="KW-0378">Hydrolase</keyword>
<dbReference type="InterPro" id="IPR013780">
    <property type="entry name" value="Glyco_hydro_b"/>
</dbReference>
<dbReference type="InterPro" id="IPR001139">
    <property type="entry name" value="Glyco_hydro_30"/>
</dbReference>
<dbReference type="GO" id="GO:0016020">
    <property type="term" value="C:membrane"/>
    <property type="evidence" value="ECO:0007669"/>
    <property type="project" value="GOC"/>
</dbReference>
<evidence type="ECO:0000256" key="2">
    <source>
        <dbReference type="ARBA" id="ARBA00022729"/>
    </source>
</evidence>
<evidence type="ECO:0000313" key="8">
    <source>
        <dbReference type="EMBL" id="XDS49202.1"/>
    </source>
</evidence>
<feature type="domain" description="Glycosyl hydrolase family 30 TIM-barrel" evidence="5">
    <location>
        <begin position="65"/>
        <end position="397"/>
    </location>
</feature>
<evidence type="ECO:0000256" key="3">
    <source>
        <dbReference type="ARBA" id="ARBA00022801"/>
    </source>
</evidence>
<dbReference type="Gene3D" id="2.60.40.1180">
    <property type="entry name" value="Golgi alpha-mannosidase II"/>
    <property type="match status" value="1"/>
</dbReference>
<feature type="domain" description="Glycosyl hydrolase family 30 beta sandwich" evidence="6">
    <location>
        <begin position="418"/>
        <end position="459"/>
    </location>
</feature>